<accession>A0AAE1NBQ8</accession>
<protein>
    <submittedName>
        <fullName evidence="1">Uncharacterized protein</fullName>
    </submittedName>
</protein>
<dbReference type="AlphaFoldDB" id="A0AAE1NBQ8"/>
<name>A0AAE1NBQ8_9EUCA</name>
<organism evidence="1 2">
    <name type="scientific">Petrolisthes manimaculis</name>
    <dbReference type="NCBI Taxonomy" id="1843537"/>
    <lineage>
        <taxon>Eukaryota</taxon>
        <taxon>Metazoa</taxon>
        <taxon>Ecdysozoa</taxon>
        <taxon>Arthropoda</taxon>
        <taxon>Crustacea</taxon>
        <taxon>Multicrustacea</taxon>
        <taxon>Malacostraca</taxon>
        <taxon>Eumalacostraca</taxon>
        <taxon>Eucarida</taxon>
        <taxon>Decapoda</taxon>
        <taxon>Pleocyemata</taxon>
        <taxon>Anomura</taxon>
        <taxon>Galatheoidea</taxon>
        <taxon>Porcellanidae</taxon>
        <taxon>Petrolisthes</taxon>
    </lineage>
</organism>
<proteinExistence type="predicted"/>
<dbReference type="Proteomes" id="UP001292094">
    <property type="component" value="Unassembled WGS sequence"/>
</dbReference>
<comment type="caution">
    <text evidence="1">The sequence shown here is derived from an EMBL/GenBank/DDBJ whole genome shotgun (WGS) entry which is preliminary data.</text>
</comment>
<evidence type="ECO:0000313" key="1">
    <source>
        <dbReference type="EMBL" id="KAK4286963.1"/>
    </source>
</evidence>
<evidence type="ECO:0000313" key="2">
    <source>
        <dbReference type="Proteomes" id="UP001292094"/>
    </source>
</evidence>
<keyword evidence="2" id="KW-1185">Reference proteome</keyword>
<reference evidence="1" key="1">
    <citation type="submission" date="2023-11" db="EMBL/GenBank/DDBJ databases">
        <title>Genome assemblies of two species of porcelain crab, Petrolisthes cinctipes and Petrolisthes manimaculis (Anomura: Porcellanidae).</title>
        <authorList>
            <person name="Angst P."/>
        </authorList>
    </citation>
    <scope>NUCLEOTIDE SEQUENCE</scope>
    <source>
        <strain evidence="1">PB745_02</strain>
        <tissue evidence="1">Gill</tissue>
    </source>
</reference>
<dbReference type="EMBL" id="JAWZYT010007197">
    <property type="protein sequence ID" value="KAK4286963.1"/>
    <property type="molecule type" value="Genomic_DNA"/>
</dbReference>
<gene>
    <name evidence="1" type="ORF">Pmani_039955</name>
</gene>
<sequence length="100" mass="11882">MELEGWELARAGNWRGLGTGEDWELARTGNWRGLETGKHTNWQAHQLASTPTGKHTNWQHTNWQHTNYHHFKKEEMKNHNMDHYIQSAPLLRLLPSRWQC</sequence>